<dbReference type="EMBL" id="CP001804">
    <property type="protein sequence ID" value="ACY14979.1"/>
    <property type="molecule type" value="Genomic_DNA"/>
</dbReference>
<name>D0LJD2_HALO1</name>
<organism evidence="3 4">
    <name type="scientific">Haliangium ochraceum (strain DSM 14365 / JCM 11303 / SMP-2)</name>
    <dbReference type="NCBI Taxonomy" id="502025"/>
    <lineage>
        <taxon>Bacteria</taxon>
        <taxon>Pseudomonadati</taxon>
        <taxon>Myxococcota</taxon>
        <taxon>Polyangia</taxon>
        <taxon>Haliangiales</taxon>
        <taxon>Kofleriaceae</taxon>
        <taxon>Haliangium</taxon>
    </lineage>
</organism>
<dbReference type="HOGENOM" id="CLU_1303453_0_0_7"/>
<feature type="chain" id="PRO_5003011301" description="Lipoprotein" evidence="2">
    <location>
        <begin position="31"/>
        <end position="211"/>
    </location>
</feature>
<proteinExistence type="predicted"/>
<protein>
    <recommendedName>
        <fullName evidence="5">Lipoprotein</fullName>
    </recommendedName>
</protein>
<sequence>MVAAMKASRHLGLRALALAGLWLSGAGCVAHSSAGGADEAYALPPVEAPAPVAMDAARALGLWQSSFGAVKLEYDPQEPGSLMGVWLYERNGQEVIGFFTGPLRGNVLEFSWHEPAQVGDLQGQGFLVFETDGSGFSGEWWSDDQSRTGDWSGWRVTQQGGQAPSPAPHSYGGQMPEPGAPQAPPQQPQAPPQQPQAPPPQPQQAPQPQPY</sequence>
<accession>D0LJD2</accession>
<keyword evidence="4" id="KW-1185">Reference proteome</keyword>
<reference evidence="3 4" key="1">
    <citation type="journal article" date="2010" name="Stand. Genomic Sci.">
        <title>Complete genome sequence of Haliangium ochraceum type strain (SMP-2).</title>
        <authorList>
            <consortium name="US DOE Joint Genome Institute (JGI-PGF)"/>
            <person name="Ivanova N."/>
            <person name="Daum C."/>
            <person name="Lang E."/>
            <person name="Abt B."/>
            <person name="Kopitz M."/>
            <person name="Saunders E."/>
            <person name="Lapidus A."/>
            <person name="Lucas S."/>
            <person name="Glavina Del Rio T."/>
            <person name="Nolan M."/>
            <person name="Tice H."/>
            <person name="Copeland A."/>
            <person name="Cheng J.F."/>
            <person name="Chen F."/>
            <person name="Bruce D."/>
            <person name="Goodwin L."/>
            <person name="Pitluck S."/>
            <person name="Mavromatis K."/>
            <person name="Pati A."/>
            <person name="Mikhailova N."/>
            <person name="Chen A."/>
            <person name="Palaniappan K."/>
            <person name="Land M."/>
            <person name="Hauser L."/>
            <person name="Chang Y.J."/>
            <person name="Jeffries C.D."/>
            <person name="Detter J.C."/>
            <person name="Brettin T."/>
            <person name="Rohde M."/>
            <person name="Goker M."/>
            <person name="Bristow J."/>
            <person name="Markowitz V."/>
            <person name="Eisen J.A."/>
            <person name="Hugenholtz P."/>
            <person name="Kyrpides N.C."/>
            <person name="Klenk H.P."/>
        </authorList>
    </citation>
    <scope>NUCLEOTIDE SEQUENCE [LARGE SCALE GENOMIC DNA]</scope>
    <source>
        <strain evidence="4">DSM 14365 / CIP 107738 / JCM 11303 / AJ 13395 / SMP-2</strain>
    </source>
</reference>
<dbReference type="KEGG" id="hoh:Hoch_2443"/>
<evidence type="ECO:0000256" key="1">
    <source>
        <dbReference type="SAM" id="MobiDB-lite"/>
    </source>
</evidence>
<evidence type="ECO:0000313" key="4">
    <source>
        <dbReference type="Proteomes" id="UP000001880"/>
    </source>
</evidence>
<evidence type="ECO:0000313" key="3">
    <source>
        <dbReference type="EMBL" id="ACY14979.1"/>
    </source>
</evidence>
<keyword evidence="2" id="KW-0732">Signal</keyword>
<gene>
    <name evidence="3" type="ordered locus">Hoch_2443</name>
</gene>
<feature type="region of interest" description="Disordered" evidence="1">
    <location>
        <begin position="137"/>
        <end position="211"/>
    </location>
</feature>
<evidence type="ECO:0000256" key="2">
    <source>
        <dbReference type="SAM" id="SignalP"/>
    </source>
</evidence>
<evidence type="ECO:0008006" key="5">
    <source>
        <dbReference type="Google" id="ProtNLM"/>
    </source>
</evidence>
<dbReference type="PROSITE" id="PS51257">
    <property type="entry name" value="PROKAR_LIPOPROTEIN"/>
    <property type="match status" value="1"/>
</dbReference>
<dbReference type="AlphaFoldDB" id="D0LJD2"/>
<feature type="compositionally biased region" description="Pro residues" evidence="1">
    <location>
        <begin position="178"/>
        <end position="211"/>
    </location>
</feature>
<feature type="signal peptide" evidence="2">
    <location>
        <begin position="1"/>
        <end position="30"/>
    </location>
</feature>
<dbReference type="Proteomes" id="UP000001880">
    <property type="component" value="Chromosome"/>
</dbReference>